<protein>
    <submittedName>
        <fullName evidence="4">Type II toxin-antitoxin system HicA family toxin</fullName>
    </submittedName>
</protein>
<evidence type="ECO:0000313" key="3">
    <source>
        <dbReference type="Proteomes" id="UP000272942"/>
    </source>
</evidence>
<dbReference type="Pfam" id="PF26215">
    <property type="entry name" value="HTH_animal"/>
    <property type="match status" value="1"/>
</dbReference>
<name>A0A183A9P0_9TREM</name>
<gene>
    <name evidence="2" type="ORF">ECPE_LOCUS3675</name>
</gene>
<reference evidence="2 3" key="2">
    <citation type="submission" date="2018-11" db="EMBL/GenBank/DDBJ databases">
        <authorList>
            <consortium name="Pathogen Informatics"/>
        </authorList>
    </citation>
    <scope>NUCLEOTIDE SEQUENCE [LARGE SCALE GENOMIC DNA]</scope>
    <source>
        <strain evidence="2 3">Egypt</strain>
    </source>
</reference>
<proteinExistence type="predicted"/>
<dbReference type="WBParaSite" id="ECPE_0000367801-mRNA-1">
    <property type="protein sequence ID" value="ECPE_0000367801-mRNA-1"/>
    <property type="gene ID" value="ECPE_0000367801"/>
</dbReference>
<evidence type="ECO:0000313" key="2">
    <source>
        <dbReference type="EMBL" id="VDP70200.1"/>
    </source>
</evidence>
<sequence length="84" mass="9713">MAYKRGLVKALFHRARSICSPDTLRDEEEFLKQTLLRNGYPERSIHFHGRQSQKGNASPTVPQKAVYIKPSFKSDQLLNDVRQI</sequence>
<accession>A0A183A9P0</accession>
<reference evidence="4" key="1">
    <citation type="submission" date="2016-06" db="UniProtKB">
        <authorList>
            <consortium name="WormBaseParasite"/>
        </authorList>
    </citation>
    <scope>IDENTIFICATION</scope>
</reference>
<dbReference type="Proteomes" id="UP000272942">
    <property type="component" value="Unassembled WGS sequence"/>
</dbReference>
<keyword evidence="3" id="KW-1185">Reference proteome</keyword>
<dbReference type="AlphaFoldDB" id="A0A183A9P0"/>
<organism evidence="4">
    <name type="scientific">Echinostoma caproni</name>
    <dbReference type="NCBI Taxonomy" id="27848"/>
    <lineage>
        <taxon>Eukaryota</taxon>
        <taxon>Metazoa</taxon>
        <taxon>Spiralia</taxon>
        <taxon>Lophotrochozoa</taxon>
        <taxon>Platyhelminthes</taxon>
        <taxon>Trematoda</taxon>
        <taxon>Digenea</taxon>
        <taxon>Plagiorchiida</taxon>
        <taxon>Echinostomata</taxon>
        <taxon>Echinostomatoidea</taxon>
        <taxon>Echinostomatidae</taxon>
        <taxon>Echinostoma</taxon>
    </lineage>
</organism>
<evidence type="ECO:0000313" key="4">
    <source>
        <dbReference type="WBParaSite" id="ECPE_0000367801-mRNA-1"/>
    </source>
</evidence>
<feature type="domain" description="Helix-turn-helix" evidence="1">
    <location>
        <begin position="2"/>
        <end position="45"/>
    </location>
</feature>
<evidence type="ECO:0000259" key="1">
    <source>
        <dbReference type="Pfam" id="PF26215"/>
    </source>
</evidence>
<dbReference type="EMBL" id="UZAN01040591">
    <property type="protein sequence ID" value="VDP70200.1"/>
    <property type="molecule type" value="Genomic_DNA"/>
</dbReference>
<dbReference type="InterPro" id="IPR058912">
    <property type="entry name" value="HTH_animal"/>
</dbReference>